<accession>A0AAD4SNQ3</accession>
<dbReference type="Proteomes" id="UP001202328">
    <property type="component" value="Unassembled WGS sequence"/>
</dbReference>
<keyword evidence="2" id="KW-1185">Reference proteome</keyword>
<sequence>MDLWVIISQIFEFLFAYRLISVKLDKLSLRICVPCSQQVMLIPLKFNDLMLSAKDASIQPLYSVEGSKQECFLSTQYVVMASELEAIMPSHKSFMIKKKLFLKKMRQNRIIPNWILAGQVTIFSTMQATTWKLFVLNLFRKKRIVSGMS</sequence>
<evidence type="ECO:0000313" key="2">
    <source>
        <dbReference type="Proteomes" id="UP001202328"/>
    </source>
</evidence>
<dbReference type="EMBL" id="JAJJMB010009441">
    <property type="protein sequence ID" value="KAI3913717.1"/>
    <property type="molecule type" value="Genomic_DNA"/>
</dbReference>
<reference evidence="1" key="1">
    <citation type="submission" date="2022-04" db="EMBL/GenBank/DDBJ databases">
        <title>A functionally conserved STORR gene fusion in Papaver species that diverged 16.8 million years ago.</title>
        <authorList>
            <person name="Catania T."/>
        </authorList>
    </citation>
    <scope>NUCLEOTIDE SEQUENCE</scope>
    <source>
        <strain evidence="1">S-188037</strain>
    </source>
</reference>
<proteinExistence type="predicted"/>
<dbReference type="GO" id="GO:0022625">
    <property type="term" value="C:cytosolic large ribosomal subunit"/>
    <property type="evidence" value="ECO:0007669"/>
    <property type="project" value="TreeGrafter"/>
</dbReference>
<gene>
    <name evidence="1" type="ORF">MKW98_011778</name>
</gene>
<organism evidence="1 2">
    <name type="scientific">Papaver atlanticum</name>
    <dbReference type="NCBI Taxonomy" id="357466"/>
    <lineage>
        <taxon>Eukaryota</taxon>
        <taxon>Viridiplantae</taxon>
        <taxon>Streptophyta</taxon>
        <taxon>Embryophyta</taxon>
        <taxon>Tracheophyta</taxon>
        <taxon>Spermatophyta</taxon>
        <taxon>Magnoliopsida</taxon>
        <taxon>Ranunculales</taxon>
        <taxon>Papaveraceae</taxon>
        <taxon>Papaveroideae</taxon>
        <taxon>Papaver</taxon>
    </lineage>
</organism>
<dbReference type="InterPro" id="IPR023626">
    <property type="entry name" value="Ribosomal_eL39_dom_sf"/>
</dbReference>
<dbReference type="AlphaFoldDB" id="A0AAD4SNQ3"/>
<dbReference type="Gene3D" id="1.10.1620.10">
    <property type="entry name" value="Ribosomal protein L39e"/>
    <property type="match status" value="1"/>
</dbReference>
<evidence type="ECO:0000313" key="1">
    <source>
        <dbReference type="EMBL" id="KAI3913717.1"/>
    </source>
</evidence>
<dbReference type="PANTHER" id="PTHR19970:SF23">
    <property type="entry name" value="LARGE RIBOSOMAL SUBUNIT PROTEIN EL39Y"/>
    <property type="match status" value="1"/>
</dbReference>
<comment type="caution">
    <text evidence="1">The sequence shown here is derived from an EMBL/GenBank/DDBJ whole genome shotgun (WGS) entry which is preliminary data.</text>
</comment>
<dbReference type="PANTHER" id="PTHR19970">
    <property type="entry name" value="RIBOSOMAL PROTEIN L39E"/>
    <property type="match status" value="1"/>
</dbReference>
<protein>
    <submittedName>
        <fullName evidence="1">Uncharacterized protein</fullName>
    </submittedName>
</protein>
<name>A0AAD4SNQ3_9MAGN</name>